<evidence type="ECO:0008006" key="4">
    <source>
        <dbReference type="Google" id="ProtNLM"/>
    </source>
</evidence>
<dbReference type="Proteomes" id="UP000661918">
    <property type="component" value="Unassembled WGS sequence"/>
</dbReference>
<keyword evidence="1" id="KW-0802">TPR repeat</keyword>
<evidence type="ECO:0000256" key="1">
    <source>
        <dbReference type="PROSITE-ProRule" id="PRU00339"/>
    </source>
</evidence>
<reference evidence="3" key="1">
    <citation type="journal article" date="2019" name="Int. J. Syst. Evol. Microbiol.">
        <title>The Global Catalogue of Microorganisms (GCM) 10K type strain sequencing project: providing services to taxonomists for standard genome sequencing and annotation.</title>
        <authorList>
            <consortium name="The Broad Institute Genomics Platform"/>
            <consortium name="The Broad Institute Genome Sequencing Center for Infectious Disease"/>
            <person name="Wu L."/>
            <person name="Ma J."/>
        </authorList>
    </citation>
    <scope>NUCLEOTIDE SEQUENCE [LARGE SCALE GENOMIC DNA]</scope>
    <source>
        <strain evidence="3">JCM 15443</strain>
    </source>
</reference>
<dbReference type="PROSITE" id="PS50005">
    <property type="entry name" value="TPR"/>
    <property type="match status" value="1"/>
</dbReference>
<proteinExistence type="predicted"/>
<gene>
    <name evidence="2" type="ORF">GCM10010841_01050</name>
</gene>
<comment type="caution">
    <text evidence="2">The sequence shown here is derived from an EMBL/GenBank/DDBJ whole genome shotgun (WGS) entry which is preliminary data.</text>
</comment>
<dbReference type="InterPro" id="IPR019734">
    <property type="entry name" value="TPR_rpt"/>
</dbReference>
<dbReference type="EMBL" id="BMOM01000001">
    <property type="protein sequence ID" value="GGL96450.1"/>
    <property type="molecule type" value="Genomic_DNA"/>
</dbReference>
<evidence type="ECO:0000313" key="3">
    <source>
        <dbReference type="Proteomes" id="UP000661918"/>
    </source>
</evidence>
<evidence type="ECO:0000313" key="2">
    <source>
        <dbReference type="EMBL" id="GGL96450.1"/>
    </source>
</evidence>
<sequence>MQLSKDSLQLARFDEALAYQRMAAGISPHDAKVQLAVAQSARSLWFFRDTQMLQEEADAAFARAAALSPHWSVPHFEHARMYAFKEQYDRALALLGPALNLDPNNAGYWLERARYLEAHNQPKQASEAYGRCWAIDAVRECESALNRLRSQP</sequence>
<keyword evidence="3" id="KW-1185">Reference proteome</keyword>
<feature type="repeat" description="TPR" evidence="1">
    <location>
        <begin position="72"/>
        <end position="105"/>
    </location>
</feature>
<dbReference type="SUPFAM" id="SSF48452">
    <property type="entry name" value="TPR-like"/>
    <property type="match status" value="1"/>
</dbReference>
<protein>
    <recommendedName>
        <fullName evidence="4">Tetratricopeptide repeat protein</fullName>
    </recommendedName>
</protein>
<dbReference type="Gene3D" id="1.25.40.10">
    <property type="entry name" value="Tetratricopeptide repeat domain"/>
    <property type="match status" value="1"/>
</dbReference>
<name>A0ABQ2GH97_9DEIO</name>
<accession>A0ABQ2GH97</accession>
<organism evidence="2 3">
    <name type="scientific">Deinococcus aerophilus</name>
    <dbReference type="NCBI Taxonomy" id="522488"/>
    <lineage>
        <taxon>Bacteria</taxon>
        <taxon>Thermotogati</taxon>
        <taxon>Deinococcota</taxon>
        <taxon>Deinococci</taxon>
        <taxon>Deinococcales</taxon>
        <taxon>Deinococcaceae</taxon>
        <taxon>Deinococcus</taxon>
    </lineage>
</organism>
<dbReference type="InterPro" id="IPR011990">
    <property type="entry name" value="TPR-like_helical_dom_sf"/>
</dbReference>